<proteinExistence type="inferred from homology"/>
<keyword evidence="10 11" id="KW-0961">Cell wall biogenesis/degradation</keyword>
<evidence type="ECO:0000256" key="4">
    <source>
        <dbReference type="ARBA" id="ARBA00022679"/>
    </source>
</evidence>
<gene>
    <name evidence="11" type="primary">mtgA</name>
    <name evidence="13" type="ORF">BKG89_07525</name>
</gene>
<keyword evidence="4 11" id="KW-0808">Transferase</keyword>
<keyword evidence="9 11" id="KW-0472">Membrane</keyword>
<keyword evidence="1 11" id="KW-1003">Cell membrane</keyword>
<keyword evidence="8 11" id="KW-1133">Transmembrane helix</keyword>
<evidence type="ECO:0000256" key="3">
    <source>
        <dbReference type="ARBA" id="ARBA00022676"/>
    </source>
</evidence>
<dbReference type="EMBL" id="MLAA01000034">
    <property type="protein sequence ID" value="OOF68720.1"/>
    <property type="molecule type" value="Genomic_DNA"/>
</dbReference>
<comment type="function">
    <text evidence="11">Peptidoglycan polymerase that catalyzes glycan chain elongation from lipid-linked precursors.</text>
</comment>
<dbReference type="PANTHER" id="PTHR30400:SF0">
    <property type="entry name" value="BIOSYNTHETIC PEPTIDOGLYCAN TRANSGLYCOSYLASE"/>
    <property type="match status" value="1"/>
</dbReference>
<keyword evidence="7 11" id="KW-0573">Peptidoglycan synthesis</keyword>
<dbReference type="HAMAP" id="MF_00766">
    <property type="entry name" value="PGT_MtgA"/>
    <property type="match status" value="1"/>
</dbReference>
<evidence type="ECO:0000256" key="1">
    <source>
        <dbReference type="ARBA" id="ARBA00022475"/>
    </source>
</evidence>
<keyword evidence="6 11" id="KW-0133">Cell shape</keyword>
<dbReference type="SUPFAM" id="SSF53955">
    <property type="entry name" value="Lysozyme-like"/>
    <property type="match status" value="1"/>
</dbReference>
<keyword evidence="2 11" id="KW-0997">Cell inner membrane</keyword>
<feature type="transmembrane region" description="Helical" evidence="11">
    <location>
        <begin position="28"/>
        <end position="46"/>
    </location>
</feature>
<dbReference type="PANTHER" id="PTHR30400">
    <property type="entry name" value="MONOFUNCTIONAL BIOSYNTHETIC PEPTIDOGLYCAN TRANSGLYCOSYLASE"/>
    <property type="match status" value="1"/>
</dbReference>
<evidence type="ECO:0000256" key="2">
    <source>
        <dbReference type="ARBA" id="ARBA00022519"/>
    </source>
</evidence>
<dbReference type="EC" id="2.4.99.28" evidence="11"/>
<organism evidence="13 14">
    <name type="scientific">Rodentibacter caecimuris</name>
    <dbReference type="NCBI Taxonomy" id="1796644"/>
    <lineage>
        <taxon>Bacteria</taxon>
        <taxon>Pseudomonadati</taxon>
        <taxon>Pseudomonadota</taxon>
        <taxon>Gammaproteobacteria</taxon>
        <taxon>Pasteurellales</taxon>
        <taxon>Pasteurellaceae</taxon>
        <taxon>Rodentibacter</taxon>
    </lineage>
</organism>
<comment type="catalytic activity">
    <reaction evidence="11">
        <text>[GlcNAc-(1-&gt;4)-Mur2Ac(oyl-L-Ala-gamma-D-Glu-L-Lys-D-Ala-D-Ala)](n)-di-trans,octa-cis-undecaprenyl diphosphate + beta-D-GlcNAc-(1-&gt;4)-Mur2Ac(oyl-L-Ala-gamma-D-Glu-L-Lys-D-Ala-D-Ala)-di-trans,octa-cis-undecaprenyl diphosphate = [GlcNAc-(1-&gt;4)-Mur2Ac(oyl-L-Ala-gamma-D-Glu-L-Lys-D-Ala-D-Ala)](n+1)-di-trans,octa-cis-undecaprenyl diphosphate + di-trans,octa-cis-undecaprenyl diphosphate + H(+)</text>
        <dbReference type="Rhea" id="RHEA:23708"/>
        <dbReference type="Rhea" id="RHEA-COMP:9602"/>
        <dbReference type="Rhea" id="RHEA-COMP:9603"/>
        <dbReference type="ChEBI" id="CHEBI:15378"/>
        <dbReference type="ChEBI" id="CHEBI:58405"/>
        <dbReference type="ChEBI" id="CHEBI:60033"/>
        <dbReference type="ChEBI" id="CHEBI:78435"/>
        <dbReference type="EC" id="2.4.99.28"/>
    </reaction>
</comment>
<comment type="caution">
    <text evidence="13">The sequence shown here is derived from an EMBL/GenBank/DDBJ whole genome shotgun (WGS) entry which is preliminary data.</text>
</comment>
<comment type="similarity">
    <text evidence="11">Belongs to the glycosyltransferase 51 family.</text>
</comment>
<sequence length="247" mass="29177">MEMTYKKIFTFLTALFNLKWWKKHWHKLAARFFFCLFSFILIFRFIPLPFSAYMVQQKVAHLWQGNFRYSGQYNWVSLENISPYMQLAVIAAEDQRFPKHSGFDFEAIKKALKYNENTKRKFRGGSTISQQTAKNFMLWHDQNYLRKALEVPSTLLLELLWSKKRILEVYLNIAQFGEGIFGVEAASHHYFNKSAKRLTRNEAALLAAVLPNPIIYRINKPSALVRKKQQWILRQMSNLGLSLLKQL</sequence>
<dbReference type="InterPro" id="IPR011812">
    <property type="entry name" value="Pep_trsgly"/>
</dbReference>
<name>A0ABX3KZA6_9PAST</name>
<evidence type="ECO:0000313" key="14">
    <source>
        <dbReference type="Proteomes" id="UP000188820"/>
    </source>
</evidence>
<dbReference type="InterPro" id="IPR036950">
    <property type="entry name" value="PBP_transglycosylase"/>
</dbReference>
<evidence type="ECO:0000313" key="13">
    <source>
        <dbReference type="EMBL" id="OOF68720.1"/>
    </source>
</evidence>
<evidence type="ECO:0000259" key="12">
    <source>
        <dbReference type="Pfam" id="PF00912"/>
    </source>
</evidence>
<evidence type="ECO:0000256" key="11">
    <source>
        <dbReference type="HAMAP-Rule" id="MF_00766"/>
    </source>
</evidence>
<evidence type="ECO:0000256" key="10">
    <source>
        <dbReference type="ARBA" id="ARBA00023316"/>
    </source>
</evidence>
<evidence type="ECO:0000256" key="8">
    <source>
        <dbReference type="ARBA" id="ARBA00022989"/>
    </source>
</evidence>
<keyword evidence="3 11" id="KW-0328">Glycosyltransferase</keyword>
<dbReference type="NCBIfam" id="TIGR02070">
    <property type="entry name" value="mono_pep_trsgly"/>
    <property type="match status" value="1"/>
</dbReference>
<comment type="subcellular location">
    <subcellularLocation>
        <location evidence="11">Cell inner membrane</location>
        <topology evidence="11">Single-pass membrane protein</topology>
    </subcellularLocation>
</comment>
<keyword evidence="5 11" id="KW-0812">Transmembrane</keyword>
<dbReference type="InterPro" id="IPR023346">
    <property type="entry name" value="Lysozyme-like_dom_sf"/>
</dbReference>
<comment type="pathway">
    <text evidence="11">Cell wall biogenesis; peptidoglycan biosynthesis.</text>
</comment>
<dbReference type="Pfam" id="PF00912">
    <property type="entry name" value="Transgly"/>
    <property type="match status" value="1"/>
</dbReference>
<feature type="domain" description="Glycosyl transferase family 51" evidence="12">
    <location>
        <begin position="70"/>
        <end position="236"/>
    </location>
</feature>
<reference evidence="13 14" key="1">
    <citation type="submission" date="2016-10" db="EMBL/GenBank/DDBJ databases">
        <title>Rodentibacter gen. nov. and new species.</title>
        <authorList>
            <person name="Christensen H."/>
        </authorList>
    </citation>
    <scope>NUCLEOTIDE SEQUENCE [LARGE SCALE GENOMIC DNA]</scope>
    <source>
        <strain evidence="13 14">1998236014</strain>
    </source>
</reference>
<dbReference type="Proteomes" id="UP000188820">
    <property type="component" value="Unassembled WGS sequence"/>
</dbReference>
<accession>A0ABX3KZA6</accession>
<evidence type="ECO:0000256" key="6">
    <source>
        <dbReference type="ARBA" id="ARBA00022960"/>
    </source>
</evidence>
<evidence type="ECO:0000256" key="7">
    <source>
        <dbReference type="ARBA" id="ARBA00022984"/>
    </source>
</evidence>
<dbReference type="Gene3D" id="1.10.3810.10">
    <property type="entry name" value="Biosynthetic peptidoglycan transglycosylase-like"/>
    <property type="match status" value="1"/>
</dbReference>
<evidence type="ECO:0000256" key="5">
    <source>
        <dbReference type="ARBA" id="ARBA00022692"/>
    </source>
</evidence>
<evidence type="ECO:0000256" key="9">
    <source>
        <dbReference type="ARBA" id="ARBA00023136"/>
    </source>
</evidence>
<keyword evidence="14" id="KW-1185">Reference proteome</keyword>
<dbReference type="InterPro" id="IPR001264">
    <property type="entry name" value="Glyco_trans_51"/>
</dbReference>
<protein>
    <recommendedName>
        <fullName evidence="11">Biosynthetic peptidoglycan transglycosylase</fullName>
        <ecNumber evidence="11">2.4.99.28</ecNumber>
    </recommendedName>
    <alternativeName>
        <fullName evidence="11">Glycan polymerase</fullName>
    </alternativeName>
    <alternativeName>
        <fullName evidence="11">Peptidoglycan glycosyltransferase MtgA</fullName>
        <shortName evidence="11">PGT</shortName>
    </alternativeName>
</protein>